<evidence type="ECO:0000259" key="3">
    <source>
        <dbReference type="Pfam" id="PF02563"/>
    </source>
</evidence>
<keyword evidence="1 2" id="KW-0732">Signal</keyword>
<dbReference type="RefSeq" id="WP_085122790.1">
    <property type="nucleotide sequence ID" value="NZ_FWZX01000007.1"/>
</dbReference>
<sequence>MVRLRLVLCAVLLALALLPGRGSAQSSGPAGAPQAVYRLDTGDKLRVTVFDEEDLSGEFEVNSTGVISLPLIGEVKAEGRTLSELEQAIVAKLLNGYLKNPRVSIEVLNYRPFYILGEVNNPGSYPYVSGMTVLNAVALAGGYTYRARKDRILIQRNGADKDSATVVGERAAVLPGDIITVDERFF</sequence>
<evidence type="ECO:0000259" key="4">
    <source>
        <dbReference type="Pfam" id="PF10531"/>
    </source>
</evidence>
<dbReference type="InterPro" id="IPR049712">
    <property type="entry name" value="Poly_export"/>
</dbReference>
<feature type="signal peptide" evidence="2">
    <location>
        <begin position="1"/>
        <end position="24"/>
    </location>
</feature>
<dbReference type="PANTHER" id="PTHR33619:SF3">
    <property type="entry name" value="POLYSACCHARIDE EXPORT PROTEIN GFCE-RELATED"/>
    <property type="match status" value="1"/>
</dbReference>
<dbReference type="STRING" id="560819.SAMN05428998_10786"/>
<dbReference type="InterPro" id="IPR003715">
    <property type="entry name" value="Poly_export_N"/>
</dbReference>
<organism evidence="5 6">
    <name type="scientific">Tistlia consotensis USBA 355</name>
    <dbReference type="NCBI Taxonomy" id="560819"/>
    <lineage>
        <taxon>Bacteria</taxon>
        <taxon>Pseudomonadati</taxon>
        <taxon>Pseudomonadota</taxon>
        <taxon>Alphaproteobacteria</taxon>
        <taxon>Rhodospirillales</taxon>
        <taxon>Rhodovibrionaceae</taxon>
        <taxon>Tistlia</taxon>
    </lineage>
</organism>
<keyword evidence="6" id="KW-1185">Reference proteome</keyword>
<dbReference type="AlphaFoldDB" id="A0A1Y6BNL0"/>
<evidence type="ECO:0000313" key="5">
    <source>
        <dbReference type="EMBL" id="SMF21272.1"/>
    </source>
</evidence>
<name>A0A1Y6BNL0_9PROT</name>
<feature type="domain" description="Soluble ligand binding" evidence="4">
    <location>
        <begin position="113"/>
        <end position="159"/>
    </location>
</feature>
<evidence type="ECO:0000313" key="6">
    <source>
        <dbReference type="Proteomes" id="UP000192917"/>
    </source>
</evidence>
<dbReference type="Gene3D" id="3.30.1950.10">
    <property type="entry name" value="wza like domain"/>
    <property type="match status" value="1"/>
</dbReference>
<dbReference type="Pfam" id="PF02563">
    <property type="entry name" value="Poly_export"/>
    <property type="match status" value="1"/>
</dbReference>
<accession>A0A1Y6BNL0</accession>
<feature type="chain" id="PRO_5012734894" evidence="2">
    <location>
        <begin position="25"/>
        <end position="186"/>
    </location>
</feature>
<dbReference type="Pfam" id="PF10531">
    <property type="entry name" value="SLBB"/>
    <property type="match status" value="1"/>
</dbReference>
<dbReference type="Proteomes" id="UP000192917">
    <property type="component" value="Unassembled WGS sequence"/>
</dbReference>
<reference evidence="5 6" key="1">
    <citation type="submission" date="2017-04" db="EMBL/GenBank/DDBJ databases">
        <authorList>
            <person name="Afonso C.L."/>
            <person name="Miller P.J."/>
            <person name="Scott M.A."/>
            <person name="Spackman E."/>
            <person name="Goraichik I."/>
            <person name="Dimitrov K.M."/>
            <person name="Suarez D.L."/>
            <person name="Swayne D.E."/>
        </authorList>
    </citation>
    <scope>NUCLEOTIDE SEQUENCE [LARGE SCALE GENOMIC DNA]</scope>
    <source>
        <strain evidence="5 6">USBA 355</strain>
    </source>
</reference>
<evidence type="ECO:0000256" key="2">
    <source>
        <dbReference type="SAM" id="SignalP"/>
    </source>
</evidence>
<dbReference type="PANTHER" id="PTHR33619">
    <property type="entry name" value="POLYSACCHARIDE EXPORT PROTEIN GFCE-RELATED"/>
    <property type="match status" value="1"/>
</dbReference>
<evidence type="ECO:0000256" key="1">
    <source>
        <dbReference type="ARBA" id="ARBA00022729"/>
    </source>
</evidence>
<dbReference type="Gene3D" id="3.10.560.10">
    <property type="entry name" value="Outer membrane lipoprotein wza domain like"/>
    <property type="match status" value="1"/>
</dbReference>
<gene>
    <name evidence="5" type="ORF">SAMN05428998_10786</name>
</gene>
<feature type="domain" description="Polysaccharide export protein N-terminal" evidence="3">
    <location>
        <begin position="33"/>
        <end position="107"/>
    </location>
</feature>
<dbReference type="InterPro" id="IPR019554">
    <property type="entry name" value="Soluble_ligand-bd"/>
</dbReference>
<protein>
    <submittedName>
        <fullName evidence="5">Polysaccharide export outer membrane protein</fullName>
    </submittedName>
</protein>
<proteinExistence type="predicted"/>
<dbReference type="EMBL" id="FWZX01000007">
    <property type="protein sequence ID" value="SMF21272.1"/>
    <property type="molecule type" value="Genomic_DNA"/>
</dbReference>
<dbReference type="GO" id="GO:0015159">
    <property type="term" value="F:polysaccharide transmembrane transporter activity"/>
    <property type="evidence" value="ECO:0007669"/>
    <property type="project" value="InterPro"/>
</dbReference>